<organism evidence="1 2">
    <name type="scientific">Capnocytophaga gingivalis</name>
    <dbReference type="NCBI Taxonomy" id="1017"/>
    <lineage>
        <taxon>Bacteria</taxon>
        <taxon>Pseudomonadati</taxon>
        <taxon>Bacteroidota</taxon>
        <taxon>Flavobacteriia</taxon>
        <taxon>Flavobacteriales</taxon>
        <taxon>Flavobacteriaceae</taxon>
        <taxon>Capnocytophaga</taxon>
    </lineage>
</organism>
<name>A0A250FUK4_9FLAO</name>
<dbReference type="OrthoDB" id="1011336at2"/>
<gene>
    <name evidence="1" type="ORF">CGC50_04155</name>
</gene>
<dbReference type="AlphaFoldDB" id="A0A250FUK4"/>
<dbReference type="Proteomes" id="UP000217250">
    <property type="component" value="Chromosome"/>
</dbReference>
<dbReference type="KEGG" id="cgh:CGC50_04155"/>
<reference evidence="2" key="1">
    <citation type="submission" date="2017-06" db="EMBL/GenBank/DDBJ databases">
        <title>Capnocytophaga spp. assemblies.</title>
        <authorList>
            <person name="Gulvik C.A."/>
        </authorList>
    </citation>
    <scope>NUCLEOTIDE SEQUENCE [LARGE SCALE GENOMIC DNA]</scope>
    <source>
        <strain evidence="2">H1496</strain>
    </source>
</reference>
<protein>
    <submittedName>
        <fullName evidence="1">Uncharacterized protein</fullName>
    </submittedName>
</protein>
<accession>A0A250FUK4</accession>
<evidence type="ECO:0000313" key="1">
    <source>
        <dbReference type="EMBL" id="ATA88135.1"/>
    </source>
</evidence>
<sequence length="315" mass="36469">MEVRTDESLENVLYPSFFYSIAKKQQQEKTPYFYLSIDSDKEFQGRIKIRNDKFINEIIVDKSILRGNTQIEIAPLWRYDNFINIDKPGYTHFNIELIDFKTDKLITTKTIEQAYRSINECVYAAKDSKGEIIDFTPFFAAYVNEDSKVVENFLKEVSDYWSFSPEFKGWLGYQLGKEYVLHQIIWVALYLKVKGMKYSSITRTSNTSSKIFSQNVRFVENTIANKQANCVDGSVLLASVFEKIGLTCFLVTEPSHMYLAVGNKLSPEYRQDYILIETTAIGTGSTIFKDWTEMDSKAKFIDIREARIVGIKPIQ</sequence>
<proteinExistence type="predicted"/>
<dbReference type="EMBL" id="CP022386">
    <property type="protein sequence ID" value="ATA88135.1"/>
    <property type="molecule type" value="Genomic_DNA"/>
</dbReference>
<evidence type="ECO:0000313" key="2">
    <source>
        <dbReference type="Proteomes" id="UP000217250"/>
    </source>
</evidence>